<dbReference type="OrthoDB" id="6759120at2"/>
<dbReference type="GO" id="GO:0015288">
    <property type="term" value="F:porin activity"/>
    <property type="evidence" value="ECO:0007669"/>
    <property type="project" value="TreeGrafter"/>
</dbReference>
<dbReference type="STRING" id="487184.SAMN05216421_0474"/>
<keyword evidence="6" id="KW-1185">Reference proteome</keyword>
<evidence type="ECO:0000313" key="5">
    <source>
        <dbReference type="EMBL" id="SDR86655.1"/>
    </source>
</evidence>
<name>A0A1H1MJV3_9GAMM</name>
<reference evidence="6" key="1">
    <citation type="submission" date="2016-10" db="EMBL/GenBank/DDBJ databases">
        <authorList>
            <person name="Varghese N."/>
            <person name="Submissions S."/>
        </authorList>
    </citation>
    <scope>NUCLEOTIDE SEQUENCE [LARGE SCALE GENOMIC DNA]</scope>
    <source>
        <strain evidence="6">NRRL B-51270</strain>
    </source>
</reference>
<dbReference type="Pfam" id="PF03573">
    <property type="entry name" value="OprD"/>
    <property type="match status" value="1"/>
</dbReference>
<dbReference type="AlphaFoldDB" id="A0A1H1MJV3"/>
<dbReference type="RefSeq" id="WP_093391639.1">
    <property type="nucleotide sequence ID" value="NZ_LT629736.1"/>
</dbReference>
<dbReference type="Gene3D" id="2.40.160.10">
    <property type="entry name" value="Porin"/>
    <property type="match status" value="1"/>
</dbReference>
<evidence type="ECO:0000256" key="2">
    <source>
        <dbReference type="ARBA" id="ARBA00022448"/>
    </source>
</evidence>
<evidence type="ECO:0000256" key="1">
    <source>
        <dbReference type="ARBA" id="ARBA00009075"/>
    </source>
</evidence>
<dbReference type="Proteomes" id="UP000243207">
    <property type="component" value="Chromosome I"/>
</dbReference>
<organism evidence="5 6">
    <name type="scientific">Halopseudomonas xinjiangensis</name>
    <dbReference type="NCBI Taxonomy" id="487184"/>
    <lineage>
        <taxon>Bacteria</taxon>
        <taxon>Pseudomonadati</taxon>
        <taxon>Pseudomonadota</taxon>
        <taxon>Gammaproteobacteria</taxon>
        <taxon>Pseudomonadales</taxon>
        <taxon>Pseudomonadaceae</taxon>
        <taxon>Halopseudomonas</taxon>
    </lineage>
</organism>
<dbReference type="PANTHER" id="PTHR34596:SF2">
    <property type="entry name" value="CHITOPORIN"/>
    <property type="match status" value="1"/>
</dbReference>
<dbReference type="EMBL" id="LT629736">
    <property type="protein sequence ID" value="SDR86655.1"/>
    <property type="molecule type" value="Genomic_DNA"/>
</dbReference>
<protein>
    <submittedName>
        <fullName evidence="5">Outer membrane porin, OprD family</fullName>
    </submittedName>
</protein>
<dbReference type="PANTHER" id="PTHR34596">
    <property type="entry name" value="CHITOPORIN"/>
    <property type="match status" value="1"/>
</dbReference>
<evidence type="ECO:0000256" key="4">
    <source>
        <dbReference type="SAM" id="SignalP"/>
    </source>
</evidence>
<evidence type="ECO:0000256" key="3">
    <source>
        <dbReference type="ARBA" id="ARBA00022729"/>
    </source>
</evidence>
<dbReference type="GO" id="GO:0016020">
    <property type="term" value="C:membrane"/>
    <property type="evidence" value="ECO:0007669"/>
    <property type="project" value="InterPro"/>
</dbReference>
<evidence type="ECO:0000313" key="6">
    <source>
        <dbReference type="Proteomes" id="UP000243207"/>
    </source>
</evidence>
<accession>A0A1H1MJV3</accession>
<feature type="chain" id="PRO_5009254473" evidence="4">
    <location>
        <begin position="25"/>
        <end position="437"/>
    </location>
</feature>
<keyword evidence="3 4" id="KW-0732">Signal</keyword>
<gene>
    <name evidence="5" type="ORF">SAMN05216421_0474</name>
</gene>
<keyword evidence="2" id="KW-0813">Transport</keyword>
<comment type="similarity">
    <text evidence="1">Belongs to the outer membrane porin (Opr) (TC 1.B.25) family.</text>
</comment>
<feature type="signal peptide" evidence="4">
    <location>
        <begin position="1"/>
        <end position="24"/>
    </location>
</feature>
<sequence>MKQHAERLAALVVCASVYSTSAVADPIADGSVELELRNFYINQDQRSGDPDYSRVEEWGQGVILDLESGYTPGTVGFGVDVLGQFGFRLDGGGRSDKPGSTREPGDLFPLEGGKAASEFGRIDPTAKARAWNSELRLGALQPDLPVLIRNDSRILPQTFRGAQLESTIRDDATLHAGQIHRVSQRNSADYEPMQIRGGDAGSNRFRFAGLAYKPLDDTSLTYFAAELRDYYLQHFIGLEHAIALAEGELGVDVRLFHSSGRGANAAGNSEYGARGVYAEGATIGEVDNRTASLALSYETRMHRFGLGHQWVNGDSDFPYVDNGDGASVYLITYAQVGKFQRAGERTWLAEYTYKFDDIGMPGLKFSGAYLSGRGIRSPQGGDSGEWERDLRLDFQPDDGPLRNLTLTLRHASLRSNLADQPDIDEARVVISYTLELD</sequence>
<dbReference type="InterPro" id="IPR005318">
    <property type="entry name" value="OM_porin_bac"/>
</dbReference>
<dbReference type="InterPro" id="IPR023614">
    <property type="entry name" value="Porin_dom_sf"/>
</dbReference>
<proteinExistence type="inferred from homology"/>